<evidence type="ECO:0008006" key="3">
    <source>
        <dbReference type="Google" id="ProtNLM"/>
    </source>
</evidence>
<evidence type="ECO:0000313" key="2">
    <source>
        <dbReference type="Proteomes" id="UP000527143"/>
    </source>
</evidence>
<protein>
    <recommendedName>
        <fullName evidence="3">Type II secretion system (T2SS), protein M subtype b</fullName>
    </recommendedName>
</protein>
<name>A0A840YMD1_9SPHN</name>
<reference evidence="1 2" key="1">
    <citation type="submission" date="2020-08" db="EMBL/GenBank/DDBJ databases">
        <title>Genomic Encyclopedia of Type Strains, Phase IV (KMG-IV): sequencing the most valuable type-strain genomes for metagenomic binning, comparative biology and taxonomic classification.</title>
        <authorList>
            <person name="Goeker M."/>
        </authorList>
    </citation>
    <scope>NUCLEOTIDE SEQUENCE [LARGE SCALE GENOMIC DNA]</scope>
    <source>
        <strain evidence="1 2">DSM 26736</strain>
    </source>
</reference>
<dbReference type="AlphaFoldDB" id="A0A840YMD1"/>
<keyword evidence="2" id="KW-1185">Reference proteome</keyword>
<dbReference type="EMBL" id="JACIJF010000004">
    <property type="protein sequence ID" value="MBB5710720.1"/>
    <property type="molecule type" value="Genomic_DNA"/>
</dbReference>
<sequence>MTLPPIAIGAALGAAALLVLSPTVSDALETLRAARTAHTRLAAEAQRPDVVTPIVAPAAAIPAADEAAARAAVLTRVNRLSKAGGILVETVGAVPMPHGVAAVRLRASGAEKAVLAFADALERERPLMRLRSWRVEPAAGGGVRLSGEVVAPWQ</sequence>
<proteinExistence type="predicted"/>
<organism evidence="1 2">
    <name type="scientific">Sphingomonas xinjiangensis</name>
    <dbReference type="NCBI Taxonomy" id="643568"/>
    <lineage>
        <taxon>Bacteria</taxon>
        <taxon>Pseudomonadati</taxon>
        <taxon>Pseudomonadota</taxon>
        <taxon>Alphaproteobacteria</taxon>
        <taxon>Sphingomonadales</taxon>
        <taxon>Sphingomonadaceae</taxon>
        <taxon>Sphingomonas</taxon>
    </lineage>
</organism>
<dbReference type="RefSeq" id="WP_184086852.1">
    <property type="nucleotide sequence ID" value="NZ_JACIJF010000004.1"/>
</dbReference>
<comment type="caution">
    <text evidence="1">The sequence shown here is derived from an EMBL/GenBank/DDBJ whole genome shotgun (WGS) entry which is preliminary data.</text>
</comment>
<accession>A0A840YMD1</accession>
<dbReference type="Proteomes" id="UP000527143">
    <property type="component" value="Unassembled WGS sequence"/>
</dbReference>
<evidence type="ECO:0000313" key="1">
    <source>
        <dbReference type="EMBL" id="MBB5710720.1"/>
    </source>
</evidence>
<gene>
    <name evidence="1" type="ORF">FHT02_001951</name>
</gene>